<keyword evidence="2" id="KW-1185">Reference proteome</keyword>
<sequence>MNERLDTAAILPGLQDPVLDAQRIFRSVLAAISRPGTVQALESVPTPVPLNPASMAVCLALLDYDTPLWLDPAACAGRGVREHLRFHCGCPLVEQPARAAFALVTDSSALPELEAFARGSDEYPERSTTLIVQVSGLESGGGWRLRGPGIPATAHLGVQGLAESFPAQWRTNHALHPRGVDLLLTCGNRIAALPRSVELEA</sequence>
<dbReference type="GO" id="GO:0019634">
    <property type="term" value="P:organic phosphonate metabolic process"/>
    <property type="evidence" value="ECO:0007669"/>
    <property type="project" value="InterPro"/>
</dbReference>
<dbReference type="EMBL" id="QPJY01000004">
    <property type="protein sequence ID" value="RCX30589.1"/>
    <property type="molecule type" value="Genomic_DNA"/>
</dbReference>
<comment type="caution">
    <text evidence="1">The sequence shown here is derived from an EMBL/GenBank/DDBJ whole genome shotgun (WGS) entry which is preliminary data.</text>
</comment>
<proteinExistence type="predicted"/>
<dbReference type="InterPro" id="IPR038058">
    <property type="entry name" value="PhnH-like_sp"/>
</dbReference>
<accession>A0A369C9L7</accession>
<dbReference type="InterPro" id="IPR008772">
    <property type="entry name" value="Phosphonate_metab_PhnH"/>
</dbReference>
<protein>
    <submittedName>
        <fullName evidence="1">Alpha-D-ribose 1-methylphosphonate 5-triphosphate synthase subunit PhnH</fullName>
    </submittedName>
</protein>
<dbReference type="NCBIfam" id="TIGR03292">
    <property type="entry name" value="PhnH_redo"/>
    <property type="match status" value="1"/>
</dbReference>
<dbReference type="SUPFAM" id="SSF159709">
    <property type="entry name" value="PhnH-like"/>
    <property type="match status" value="1"/>
</dbReference>
<gene>
    <name evidence="1" type="ORF">DFQ59_10425</name>
</gene>
<dbReference type="OrthoDB" id="9814509at2"/>
<evidence type="ECO:0000313" key="2">
    <source>
        <dbReference type="Proteomes" id="UP000252707"/>
    </source>
</evidence>
<reference evidence="1 2" key="1">
    <citation type="submission" date="2018-07" db="EMBL/GenBank/DDBJ databases">
        <title>Genomic Encyclopedia of Type Strains, Phase IV (KMG-IV): sequencing the most valuable type-strain genomes for metagenomic binning, comparative biology and taxonomic classification.</title>
        <authorList>
            <person name="Goeker M."/>
        </authorList>
    </citation>
    <scope>NUCLEOTIDE SEQUENCE [LARGE SCALE GENOMIC DNA]</scope>
    <source>
        <strain evidence="1 2">DSM 26407</strain>
    </source>
</reference>
<organism evidence="1 2">
    <name type="scientific">Thioalbus denitrificans</name>
    <dbReference type="NCBI Taxonomy" id="547122"/>
    <lineage>
        <taxon>Bacteria</taxon>
        <taxon>Pseudomonadati</taxon>
        <taxon>Pseudomonadota</taxon>
        <taxon>Gammaproteobacteria</taxon>
        <taxon>Chromatiales</taxon>
        <taxon>Ectothiorhodospiraceae</taxon>
        <taxon>Thioalbus</taxon>
    </lineage>
</organism>
<dbReference type="AlphaFoldDB" id="A0A369C9L7"/>
<name>A0A369C9L7_9GAMM</name>
<dbReference type="RefSeq" id="WP_114279588.1">
    <property type="nucleotide sequence ID" value="NZ_QPJY01000004.1"/>
</dbReference>
<dbReference type="Proteomes" id="UP000252707">
    <property type="component" value="Unassembled WGS sequence"/>
</dbReference>
<dbReference type="Pfam" id="PF05845">
    <property type="entry name" value="PhnH"/>
    <property type="match status" value="1"/>
</dbReference>
<dbReference type="PIRSF" id="PIRSF020680">
    <property type="entry name" value="PhnH"/>
    <property type="match status" value="1"/>
</dbReference>
<dbReference type="Gene3D" id="3.40.50.11310">
    <property type="entry name" value="Bacterial phosphonate metabolism protein PhnH"/>
    <property type="match status" value="1"/>
</dbReference>
<evidence type="ECO:0000313" key="1">
    <source>
        <dbReference type="EMBL" id="RCX30589.1"/>
    </source>
</evidence>